<dbReference type="RefSeq" id="WP_252865380.1">
    <property type="nucleotide sequence ID" value="NZ_UAQM01000001.1"/>
</dbReference>
<organism evidence="3 4">
    <name type="scientific">Brevundimonas diminuta</name>
    <name type="common">Pseudomonas diminuta</name>
    <dbReference type="NCBI Taxonomy" id="293"/>
    <lineage>
        <taxon>Bacteria</taxon>
        <taxon>Pseudomonadati</taxon>
        <taxon>Pseudomonadota</taxon>
        <taxon>Alphaproteobacteria</taxon>
        <taxon>Caulobacterales</taxon>
        <taxon>Caulobacteraceae</taxon>
        <taxon>Brevundimonas</taxon>
    </lineage>
</organism>
<name>A0A2X1AMQ0_BREDI</name>
<sequence length="124" mass="13029">MTRSSLLACLILGALLAACQPRPEPAASAPVPTPAPSPAREPEARLPEGPDMAPQPVPIDDRPCLETLGEAASARLVQRCIAVSPATRPPCHASNPCDLIQGEIDRSCAMWTRDGETPPKECKG</sequence>
<protein>
    <submittedName>
        <fullName evidence="3">Uncharacterized protein</fullName>
    </submittedName>
</protein>
<evidence type="ECO:0000313" key="3">
    <source>
        <dbReference type="EMBL" id="SPU41942.1"/>
    </source>
</evidence>
<dbReference type="Proteomes" id="UP000250358">
    <property type="component" value="Unassembled WGS sequence"/>
</dbReference>
<feature type="signal peptide" evidence="2">
    <location>
        <begin position="1"/>
        <end position="19"/>
    </location>
</feature>
<accession>A0A2X1AMQ0</accession>
<reference evidence="3 4" key="1">
    <citation type="submission" date="2018-06" db="EMBL/GenBank/DDBJ databases">
        <authorList>
            <consortium name="Pathogen Informatics"/>
            <person name="Doyle S."/>
        </authorList>
    </citation>
    <scope>NUCLEOTIDE SEQUENCE [LARGE SCALE GENOMIC DNA]</scope>
    <source>
        <strain evidence="3 4">NCTC11165</strain>
    </source>
</reference>
<feature type="chain" id="PRO_5016104033" evidence="2">
    <location>
        <begin position="20"/>
        <end position="124"/>
    </location>
</feature>
<dbReference type="PROSITE" id="PS51257">
    <property type="entry name" value="PROKAR_LIPOPROTEIN"/>
    <property type="match status" value="1"/>
</dbReference>
<dbReference type="EMBL" id="UAQM01000001">
    <property type="protein sequence ID" value="SPU41942.1"/>
    <property type="molecule type" value="Genomic_DNA"/>
</dbReference>
<proteinExistence type="predicted"/>
<evidence type="ECO:0000313" key="4">
    <source>
        <dbReference type="Proteomes" id="UP000250358"/>
    </source>
</evidence>
<gene>
    <name evidence="3" type="ORF">NCTC11165_00081</name>
</gene>
<evidence type="ECO:0000256" key="2">
    <source>
        <dbReference type="SAM" id="SignalP"/>
    </source>
</evidence>
<feature type="region of interest" description="Disordered" evidence="1">
    <location>
        <begin position="23"/>
        <end position="62"/>
    </location>
</feature>
<keyword evidence="2" id="KW-0732">Signal</keyword>
<dbReference type="AlphaFoldDB" id="A0A2X1AMQ0"/>
<evidence type="ECO:0000256" key="1">
    <source>
        <dbReference type="SAM" id="MobiDB-lite"/>
    </source>
</evidence>